<name>A0AA37IHC0_9BURK</name>
<dbReference type="Proteomes" id="UP001055111">
    <property type="component" value="Unassembled WGS sequence"/>
</dbReference>
<gene>
    <name evidence="1" type="ORF">CBA19CS42_32475</name>
</gene>
<reference evidence="1" key="1">
    <citation type="submission" date="2022-09" db="EMBL/GenBank/DDBJ databases">
        <title>Isolation and characterization of 3-chlorobenzoate degrading bacteria from soils in Shizuoka.</title>
        <authorList>
            <person name="Ifat A."/>
            <person name="Ogawa N."/>
            <person name="Kimbara K."/>
            <person name="Moriuchi R."/>
            <person name="Dohra H."/>
            <person name="Shintani M."/>
        </authorList>
    </citation>
    <scope>NUCLEOTIDE SEQUENCE</scope>
    <source>
        <strain evidence="1">19CS4-2</strain>
    </source>
</reference>
<sequence length="50" mass="5735">MAATRAEAYAAFDRFVTIYAAKYPKATETLKKDRESLLFFYDFRSNTGST</sequence>
<organism evidence="1 2">
    <name type="scientific">Caballeronia novacaledonica</name>
    <dbReference type="NCBI Taxonomy" id="1544861"/>
    <lineage>
        <taxon>Bacteria</taxon>
        <taxon>Pseudomonadati</taxon>
        <taxon>Pseudomonadota</taxon>
        <taxon>Betaproteobacteria</taxon>
        <taxon>Burkholderiales</taxon>
        <taxon>Burkholderiaceae</taxon>
        <taxon>Caballeronia</taxon>
    </lineage>
</organism>
<evidence type="ECO:0000313" key="2">
    <source>
        <dbReference type="Proteomes" id="UP001055111"/>
    </source>
</evidence>
<protein>
    <submittedName>
        <fullName evidence="1">Uncharacterized protein</fullName>
    </submittedName>
</protein>
<comment type="caution">
    <text evidence="1">The sequence shown here is derived from an EMBL/GenBank/DDBJ whole genome shotgun (WGS) entry which is preliminary data.</text>
</comment>
<evidence type="ECO:0000313" key="1">
    <source>
        <dbReference type="EMBL" id="GJH29333.1"/>
    </source>
</evidence>
<accession>A0AA37IHC0</accession>
<proteinExistence type="predicted"/>
<dbReference type="EMBL" id="BPUS01000022">
    <property type="protein sequence ID" value="GJH29333.1"/>
    <property type="molecule type" value="Genomic_DNA"/>
</dbReference>
<dbReference type="AlphaFoldDB" id="A0AA37IHC0"/>